<accession>A0A812BWI0</accession>
<name>A0A812BWI0_ACAPH</name>
<reference evidence="2" key="1">
    <citation type="submission" date="2021-01" db="EMBL/GenBank/DDBJ databases">
        <authorList>
            <person name="Li R."/>
            <person name="Bekaert M."/>
        </authorList>
    </citation>
    <scope>NUCLEOTIDE SEQUENCE</scope>
    <source>
        <strain evidence="2">Farmed</strain>
    </source>
</reference>
<comment type="caution">
    <text evidence="2">The sequence shown here is derived from an EMBL/GenBank/DDBJ whole genome shotgun (WGS) entry which is preliminary data.</text>
</comment>
<organism evidence="2 3">
    <name type="scientific">Acanthosepion pharaonis</name>
    <name type="common">Pharaoh cuttlefish</name>
    <name type="synonym">Sepia pharaonis</name>
    <dbReference type="NCBI Taxonomy" id="158019"/>
    <lineage>
        <taxon>Eukaryota</taxon>
        <taxon>Metazoa</taxon>
        <taxon>Spiralia</taxon>
        <taxon>Lophotrochozoa</taxon>
        <taxon>Mollusca</taxon>
        <taxon>Cephalopoda</taxon>
        <taxon>Coleoidea</taxon>
        <taxon>Decapodiformes</taxon>
        <taxon>Sepiida</taxon>
        <taxon>Sepiina</taxon>
        <taxon>Sepiidae</taxon>
        <taxon>Acanthosepion</taxon>
    </lineage>
</organism>
<sequence length="215" mass="25313">MFFLSYKWLHRRVAQLHFGHSLSFICFLSLVSCSLPLPPFLSLSFFFTFSFTKFCPYSWSFLSFCLSFSLFALFSILSLTLCPFRSYGLDVVTHFLLTFLFLQISIHSFLSLLIFFVSFLSVNSVYHSFLLFLTVVIICHSFISFLRFFFHSYPSVFTVSYFFYFFLSLISFRLLQFTNFSSSVPFFISPYCYFHITSNSINLSDSSFYLLPLTF</sequence>
<evidence type="ECO:0000313" key="2">
    <source>
        <dbReference type="EMBL" id="CAE1242742.1"/>
    </source>
</evidence>
<feature type="transmembrane region" description="Helical" evidence="1">
    <location>
        <begin position="126"/>
        <end position="149"/>
    </location>
</feature>
<protein>
    <submittedName>
        <fullName evidence="2">Uncharacterized protein</fullName>
    </submittedName>
</protein>
<feature type="transmembrane region" description="Helical" evidence="1">
    <location>
        <begin position="96"/>
        <end position="120"/>
    </location>
</feature>
<feature type="transmembrane region" description="Helical" evidence="1">
    <location>
        <begin position="21"/>
        <end position="41"/>
    </location>
</feature>
<evidence type="ECO:0000256" key="1">
    <source>
        <dbReference type="SAM" id="Phobius"/>
    </source>
</evidence>
<proteinExistence type="predicted"/>
<evidence type="ECO:0000313" key="3">
    <source>
        <dbReference type="Proteomes" id="UP000597762"/>
    </source>
</evidence>
<feature type="transmembrane region" description="Helical" evidence="1">
    <location>
        <begin position="61"/>
        <end position="84"/>
    </location>
</feature>
<keyword evidence="3" id="KW-1185">Reference proteome</keyword>
<feature type="transmembrane region" description="Helical" evidence="1">
    <location>
        <begin position="156"/>
        <end position="175"/>
    </location>
</feature>
<dbReference type="AlphaFoldDB" id="A0A812BWI0"/>
<keyword evidence="1" id="KW-1133">Transmembrane helix</keyword>
<keyword evidence="1" id="KW-0812">Transmembrane</keyword>
<dbReference type="Proteomes" id="UP000597762">
    <property type="component" value="Unassembled WGS sequence"/>
</dbReference>
<dbReference type="EMBL" id="CAHIKZ030000868">
    <property type="protein sequence ID" value="CAE1242742.1"/>
    <property type="molecule type" value="Genomic_DNA"/>
</dbReference>
<dbReference type="PROSITE" id="PS51257">
    <property type="entry name" value="PROKAR_LIPOPROTEIN"/>
    <property type="match status" value="1"/>
</dbReference>
<keyword evidence="1" id="KW-0472">Membrane</keyword>
<gene>
    <name evidence="2" type="ORF">SPHA_23438</name>
</gene>